<organism evidence="4 5">
    <name type="scientific">Corynebacterium otitidis ATCC 51513</name>
    <dbReference type="NCBI Taxonomy" id="883169"/>
    <lineage>
        <taxon>Bacteria</taxon>
        <taxon>Bacillati</taxon>
        <taxon>Actinomycetota</taxon>
        <taxon>Actinomycetes</taxon>
        <taxon>Mycobacteriales</taxon>
        <taxon>Corynebacteriaceae</taxon>
        <taxon>Corynebacterium</taxon>
    </lineage>
</organism>
<keyword evidence="2" id="KW-0472">Membrane</keyword>
<accession>K0YIQ1</accession>
<dbReference type="AlphaFoldDB" id="K0YIQ1"/>
<reference evidence="4 5" key="1">
    <citation type="submission" date="2012-08" db="EMBL/GenBank/DDBJ databases">
        <title>The Genome Sequence of Turicella otitidis ATCC 51513.</title>
        <authorList>
            <consortium name="The Broad Institute Genome Sequencing Platform"/>
            <person name="Earl A."/>
            <person name="Ward D."/>
            <person name="Feldgarden M."/>
            <person name="Gevers D."/>
            <person name="Huys G."/>
            <person name="Walker B."/>
            <person name="Young S.K."/>
            <person name="Zeng Q."/>
            <person name="Gargeya S."/>
            <person name="Fitzgerald M."/>
            <person name="Haas B."/>
            <person name="Abouelleil A."/>
            <person name="Alvarado L."/>
            <person name="Arachchi H.M."/>
            <person name="Berlin A.M."/>
            <person name="Chapman S.B."/>
            <person name="Goldberg J."/>
            <person name="Griggs A."/>
            <person name="Gujja S."/>
            <person name="Hansen M."/>
            <person name="Howarth C."/>
            <person name="Imamovic A."/>
            <person name="Larimer J."/>
            <person name="McCowen C."/>
            <person name="Montmayeur A."/>
            <person name="Murphy C."/>
            <person name="Neiman D."/>
            <person name="Pearson M."/>
            <person name="Priest M."/>
            <person name="Roberts A."/>
            <person name="Saif S."/>
            <person name="Shea T."/>
            <person name="Sisk P."/>
            <person name="Sykes S."/>
            <person name="Wortman J."/>
            <person name="Nusbaum C."/>
            <person name="Birren B."/>
        </authorList>
    </citation>
    <scope>NUCLEOTIDE SEQUENCE [LARGE SCALE GENOMIC DNA]</scope>
    <source>
        <strain evidence="4 5">ATCC 51513</strain>
    </source>
</reference>
<dbReference type="InterPro" id="IPR052529">
    <property type="entry name" value="Bact_Transport_Assoc"/>
</dbReference>
<dbReference type="RefSeq" id="WP_004599928.1">
    <property type="nucleotide sequence ID" value="NZ_JH815192.1"/>
</dbReference>
<dbReference type="EMBL" id="AHAE01000002">
    <property type="protein sequence ID" value="EJZ83043.1"/>
    <property type="molecule type" value="Genomic_DNA"/>
</dbReference>
<evidence type="ECO:0000256" key="1">
    <source>
        <dbReference type="SAM" id="MobiDB-lite"/>
    </source>
</evidence>
<feature type="transmembrane region" description="Helical" evidence="2">
    <location>
        <begin position="158"/>
        <end position="177"/>
    </location>
</feature>
<feature type="compositionally biased region" description="Low complexity" evidence="1">
    <location>
        <begin position="415"/>
        <end position="428"/>
    </location>
</feature>
<keyword evidence="2" id="KW-1133">Transmembrane helix</keyword>
<dbReference type="PANTHER" id="PTHR30590:SF2">
    <property type="entry name" value="INNER MEMBRANE PROTEIN"/>
    <property type="match status" value="1"/>
</dbReference>
<feature type="domain" description="DUF418" evidence="3">
    <location>
        <begin position="232"/>
        <end position="404"/>
    </location>
</feature>
<gene>
    <name evidence="4" type="ORF">HMPREF9719_00038</name>
</gene>
<feature type="transmembrane region" description="Helical" evidence="2">
    <location>
        <begin position="79"/>
        <end position="98"/>
    </location>
</feature>
<comment type="caution">
    <text evidence="4">The sequence shown here is derived from an EMBL/GenBank/DDBJ whole genome shotgun (WGS) entry which is preliminary data.</text>
</comment>
<feature type="region of interest" description="Disordered" evidence="1">
    <location>
        <begin position="407"/>
        <end position="428"/>
    </location>
</feature>
<dbReference type="InterPro" id="IPR007349">
    <property type="entry name" value="DUF418"/>
</dbReference>
<feature type="transmembrane region" description="Helical" evidence="2">
    <location>
        <begin position="21"/>
        <end position="42"/>
    </location>
</feature>
<keyword evidence="5" id="KW-1185">Reference proteome</keyword>
<sequence>MAERSPIRPVRTNAAKRVLSLDVARGLMLLFIAIANLATVWAPAVDAPLAANTGGVYDDRLADKAAVFVETLLAHNRGLPMFATVLGIGFGMITASLYRRGYPVGTARQILARRYGTLAVLGVIHMVFLFLGDIMFQWGMMGLFLIALVTVRSHTLAWLAGGIFVAVALLIGLAALGTTLGAGSVLAGGELIIPDSYGAVVAVGLVILAGQVVALPLLAMYLPPVLLGVIIGRHGMLGRVGEYRRPLAGLAIVAAVVVVPFSIAWALAEIGVLGETAGAVFPVLNLAVGLIAGPGIVAALALALEPLQRRVPAGARGRDGVPAWLLPLVATGRRSMSAYVAQSALFFVLVAGFPLKLADGVGAAGQLLIALLVWGATVAGSGVLELLGRSGPLEVLLRRAAYGKRGLRPAPAQNPGPAARPAATPAGS</sequence>
<protein>
    <recommendedName>
        <fullName evidence="3">DUF418 domain-containing protein</fullName>
    </recommendedName>
</protein>
<evidence type="ECO:0000313" key="4">
    <source>
        <dbReference type="EMBL" id="EJZ83043.1"/>
    </source>
</evidence>
<evidence type="ECO:0000259" key="3">
    <source>
        <dbReference type="Pfam" id="PF04235"/>
    </source>
</evidence>
<dbReference type="STRING" id="29321.AAV33_05185"/>
<dbReference type="HOGENOM" id="CLU_039610_1_0_11"/>
<feature type="transmembrane region" description="Helical" evidence="2">
    <location>
        <begin position="336"/>
        <end position="355"/>
    </location>
</feature>
<evidence type="ECO:0000256" key="2">
    <source>
        <dbReference type="SAM" id="Phobius"/>
    </source>
</evidence>
<keyword evidence="2" id="KW-0812">Transmembrane</keyword>
<name>K0YIQ1_9CORY</name>
<dbReference type="PANTHER" id="PTHR30590">
    <property type="entry name" value="INNER MEMBRANE PROTEIN"/>
    <property type="match status" value="1"/>
</dbReference>
<dbReference type="Pfam" id="PF04235">
    <property type="entry name" value="DUF418"/>
    <property type="match status" value="1"/>
</dbReference>
<feature type="transmembrane region" description="Helical" evidence="2">
    <location>
        <begin position="247"/>
        <end position="268"/>
    </location>
</feature>
<feature type="transmembrane region" description="Helical" evidence="2">
    <location>
        <begin position="367"/>
        <end position="388"/>
    </location>
</feature>
<evidence type="ECO:0000313" key="5">
    <source>
        <dbReference type="Proteomes" id="UP000006078"/>
    </source>
</evidence>
<feature type="transmembrane region" description="Helical" evidence="2">
    <location>
        <begin position="280"/>
        <end position="304"/>
    </location>
</feature>
<dbReference type="Proteomes" id="UP000006078">
    <property type="component" value="Unassembled WGS sequence"/>
</dbReference>
<dbReference type="eggNOG" id="COG2311">
    <property type="taxonomic scope" value="Bacteria"/>
</dbReference>
<feature type="transmembrane region" description="Helical" evidence="2">
    <location>
        <begin position="197"/>
        <end position="226"/>
    </location>
</feature>
<proteinExistence type="predicted"/>